<name>A0A979G6X6_CHIPD</name>
<dbReference type="OrthoDB" id="9811523at2"/>
<reference evidence="3" key="1">
    <citation type="submission" date="2009-08" db="EMBL/GenBank/DDBJ databases">
        <title>The complete genome of Chitinophaga pinensis DSM 2588.</title>
        <authorList>
            <consortium name="US DOE Joint Genome Institute (JGI-PGF)"/>
            <person name="Lucas S."/>
            <person name="Copeland A."/>
            <person name="Lapidus A."/>
            <person name="Glavina del Rio T."/>
            <person name="Dalin E."/>
            <person name="Tice H."/>
            <person name="Bruce D."/>
            <person name="Goodwin L."/>
            <person name="Pitluck S."/>
            <person name="Kyrpides N."/>
            <person name="Mavromatis K."/>
            <person name="Ivanova N."/>
            <person name="Mikhailova N."/>
            <person name="Sims D."/>
            <person name="Meinche L."/>
            <person name="Brettin T."/>
            <person name="Detter J.C."/>
            <person name="Han C."/>
            <person name="Larimer F."/>
            <person name="Land M."/>
            <person name="Hauser L."/>
            <person name="Markowitz V."/>
            <person name="Cheng J.-F."/>
            <person name="Hugenholtz P."/>
            <person name="Woyke T."/>
            <person name="Wu D."/>
            <person name="Spring S."/>
            <person name="Klenk H.-P."/>
            <person name="Eisen J.A."/>
        </authorList>
    </citation>
    <scope>NUCLEOTIDE SEQUENCE [LARGE SCALE GENOMIC DNA]</scope>
    <source>
        <strain evidence="3">ATCC 43595 / DSM 2588 / LMG 13176 / NBRC 15968 / NCIMB 11800 / UQM 2034</strain>
    </source>
</reference>
<dbReference type="Proteomes" id="UP000002215">
    <property type="component" value="Chromosome"/>
</dbReference>
<proteinExistence type="predicted"/>
<gene>
    <name evidence="2" type="ordered locus">Cpin_4593</name>
</gene>
<dbReference type="InterPro" id="IPR000182">
    <property type="entry name" value="GNAT_dom"/>
</dbReference>
<evidence type="ECO:0000313" key="2">
    <source>
        <dbReference type="EMBL" id="ACU62034.1"/>
    </source>
</evidence>
<reference evidence="2 3" key="2">
    <citation type="journal article" date="2010" name="Stand. Genomic Sci.">
        <title>Complete genome sequence of Chitinophaga pinensis type strain (UQM 2034).</title>
        <authorList>
            <person name="Glavina Del Rio T."/>
            <person name="Abt B."/>
            <person name="Spring S."/>
            <person name="Lapidus A."/>
            <person name="Nolan M."/>
            <person name="Tice H."/>
            <person name="Copeland A."/>
            <person name="Cheng J.F."/>
            <person name="Chen F."/>
            <person name="Bruce D."/>
            <person name="Goodwin L."/>
            <person name="Pitluck S."/>
            <person name="Ivanova N."/>
            <person name="Mavromatis K."/>
            <person name="Mikhailova N."/>
            <person name="Pati A."/>
            <person name="Chen A."/>
            <person name="Palaniappan K."/>
            <person name="Land M."/>
            <person name="Hauser L."/>
            <person name="Chang Y.J."/>
            <person name="Jeffries C.D."/>
            <person name="Chain P."/>
            <person name="Saunders E."/>
            <person name="Detter J.C."/>
            <person name="Brettin T."/>
            <person name="Rohde M."/>
            <person name="Goker M."/>
            <person name="Bristow J."/>
            <person name="Eisen J.A."/>
            <person name="Markowitz V."/>
            <person name="Hugenholtz P."/>
            <person name="Kyrpides N.C."/>
            <person name="Klenk H.P."/>
            <person name="Lucas S."/>
        </authorList>
    </citation>
    <scope>NUCLEOTIDE SEQUENCE [LARGE SCALE GENOMIC DNA]</scope>
    <source>
        <strain evidence="3">ATCC 43595 / DSM 2588 / LMG 13176 / NBRC 15968 / NCIMB 11800 / UQM 2034</strain>
    </source>
</reference>
<protein>
    <submittedName>
        <fullName evidence="2">GCN5-related N-acetyltransferase</fullName>
    </submittedName>
</protein>
<evidence type="ECO:0000313" key="3">
    <source>
        <dbReference type="Proteomes" id="UP000002215"/>
    </source>
</evidence>
<organism evidence="2 3">
    <name type="scientific">Chitinophaga pinensis (strain ATCC 43595 / DSM 2588 / LMG 13176 / NBRC 15968 / NCIMB 11800 / UQM 2034)</name>
    <dbReference type="NCBI Taxonomy" id="485918"/>
    <lineage>
        <taxon>Bacteria</taxon>
        <taxon>Pseudomonadati</taxon>
        <taxon>Bacteroidota</taxon>
        <taxon>Chitinophagia</taxon>
        <taxon>Chitinophagales</taxon>
        <taxon>Chitinophagaceae</taxon>
        <taxon>Chitinophaga</taxon>
    </lineage>
</organism>
<dbReference type="AlphaFoldDB" id="A0A979G6X6"/>
<dbReference type="RefSeq" id="WP_012792202.1">
    <property type="nucleotide sequence ID" value="NC_013132.1"/>
</dbReference>
<dbReference type="GO" id="GO:0016747">
    <property type="term" value="F:acyltransferase activity, transferring groups other than amino-acyl groups"/>
    <property type="evidence" value="ECO:0007669"/>
    <property type="project" value="InterPro"/>
</dbReference>
<dbReference type="SUPFAM" id="SSF55729">
    <property type="entry name" value="Acyl-CoA N-acyltransferases (Nat)"/>
    <property type="match status" value="1"/>
</dbReference>
<dbReference type="Gene3D" id="3.40.630.30">
    <property type="match status" value="1"/>
</dbReference>
<evidence type="ECO:0000259" key="1">
    <source>
        <dbReference type="PROSITE" id="PS51186"/>
    </source>
</evidence>
<dbReference type="PANTHER" id="PTHR43792:SF1">
    <property type="entry name" value="N-ACETYLTRANSFERASE DOMAIN-CONTAINING PROTEIN"/>
    <property type="match status" value="1"/>
</dbReference>
<dbReference type="InterPro" id="IPR051531">
    <property type="entry name" value="N-acetyltransferase"/>
</dbReference>
<feature type="domain" description="N-acetyltransferase" evidence="1">
    <location>
        <begin position="16"/>
        <end position="174"/>
    </location>
</feature>
<dbReference type="KEGG" id="cpi:Cpin_4593"/>
<dbReference type="EMBL" id="CP001699">
    <property type="protein sequence ID" value="ACU62034.1"/>
    <property type="molecule type" value="Genomic_DNA"/>
</dbReference>
<dbReference type="InterPro" id="IPR016181">
    <property type="entry name" value="Acyl_CoA_acyltransferase"/>
</dbReference>
<dbReference type="PANTHER" id="PTHR43792">
    <property type="entry name" value="GNAT FAMILY, PUTATIVE (AFU_ORTHOLOGUE AFUA_3G00765)-RELATED-RELATED"/>
    <property type="match status" value="1"/>
</dbReference>
<dbReference type="PROSITE" id="PS51186">
    <property type="entry name" value="GNAT"/>
    <property type="match status" value="1"/>
</dbReference>
<dbReference type="Pfam" id="PF13302">
    <property type="entry name" value="Acetyltransf_3"/>
    <property type="match status" value="1"/>
</dbReference>
<accession>A0A979G6X6</accession>
<dbReference type="CDD" id="cd04301">
    <property type="entry name" value="NAT_SF"/>
    <property type="match status" value="1"/>
</dbReference>
<sequence>MTDKPLSGIMLETERLVLLQYTADYKQSLQAILSNESIMRYVLKGPVSAADYDRFIQSYFGHTADTFGMGVLLHKTTQEVIGFAGIHLIEMNGREQAEIGFVIEPSFQGKGYAKEIGEGQIQAAIRSNYPQVYATVHPENTASKAVIRKLNMHLVNPALHIPDRGIRELYCYES</sequence>